<evidence type="ECO:0000313" key="3">
    <source>
        <dbReference type="Proteomes" id="UP000291343"/>
    </source>
</evidence>
<comment type="caution">
    <text evidence="2">The sequence shown here is derived from an EMBL/GenBank/DDBJ whole genome shotgun (WGS) entry which is preliminary data.</text>
</comment>
<feature type="signal peptide" evidence="1">
    <location>
        <begin position="1"/>
        <end position="19"/>
    </location>
</feature>
<keyword evidence="3" id="KW-1185">Reference proteome</keyword>
<sequence>MLSDFLRVSALFLLYTTYGWNSVGVVSGADNWNKLEETITKHRYVHSKQISENGDSLIIGFKPKETEPDKLPEELFCTRHTSKHFYKDEYNLNVSTRARDYFLIDKDITNVDYSKYFFFIFKEAWSCTKKDETSIGIMMIVNELIGIKEIFEVKYYDGVEVSTEYLPDGTRTARVKETKFIKVDNPFVAIRFEGKLNYVRGHSHYNIPGFARTKFETQVEKFENDMIKEVKFTLSDTNTKSTIISESGQGKTLRIGSPWKKVFGNETFLSACFLQQGLNPFPYEFRTTVYDLLATSDSSQKISALLTEKFFNEYFIPIRQEVWTCTPMEGQIFLRIVNEVVGRKEVKEVQSVDGITAIHSIDIGLSEENGPKTVRFREVKFLNPVTKEVLKYEGALRLVEDKSSTAENNIPFKLHANRLYRVLINAKGYDLRVGSRWEREIGSTNDIAICTEKDGAFYKAYRTKFRIKTEIKIGDIVSYRLEYIRKYRKHEYYEFSDGEFLECEGTTVDKEGNKIKFLRISNEMEVLVPVHEIEFYDGIEVFERISRSKTKSVRIREVKYLSTDGKLDVLKYEGKIQLPNSEAKNMEKGWYAIMVQNNDIFWRIGHLTGRKHELRERTYTLADNEYNTLVIGLVKDEIFLGENLKNPNNDLGGENSIVVCRKTDGRLKDIKGRQFTRVKQKIHGQQNPSIILDSADYLFFSKEEIWECQEQNNDLVFERIMNRFCLIKRNFGKINFKESEKVWVEVTSDEPKNQVEVEEIVYRKNTGFASTSQNTLRKYQGYTVLDEGSDSTGVKMSGTNIFEDDEEKFDRLLDYLVADIKYLTDRESEYHETFLNDEGESLIIGSKWEETFGSAAMTMTCQEVAFQKGLFDTYLRTRVKKLDGEDINNQLLFQTYFEDLKTEMWYCNEKGISNRGGFWRILTQFSIKHHHCNQIAKILHYDGVTVLLGNYIRSHGSAGCMEIAEVKYLKRKTYIPLKFEGKLQLIRGNNPIPKKIKSVRLADVLQIEIHNQPEPHIKNKVFKTVVQDEGSTIEVGSPHEDVIKMRKAECIKMHVGEGDERKKVRIVKSPKPTGPITEMKQGEFKKCFDIIDSEMWICRENRENQFTFKRVVNKFSAKESCKIARVYHHPGVTVDVKPILTITEIKYITDSGQNFKISRFEGFVSIVEEHYSPTDDDTFGVETKEIEYALDIPSLFVTEVEREGIILEVGSHWEKEFGTADDSVLCERKMNHTNKKSYNTKVMMGSSDSSKVEMDHETFSRFFDVLRQEVYICKKNEDEKFLRVVNVNVALNGIARIYHPDGITIEKQVFPDRTESKKIIEIKYLDPVTETVLRYNGEMTLESIISNRQNKLFQMPNEFQTYNTDTRTADEIKFWPVDVLRVHALRVTQSAGAEDHLNEVEPVKYTPKNLNVTRIAEGCDVKMRVGSQWQEEFTTDGNEMKCILDEWNPTNKRQFLTKVQLYYDNDKYELNYDTINDNFIIKKIEVWICVNKDDTMLRVVTTLEGTTGIFVVLHRDGVKVEPLKLEDGGSSARIIETKFMHPKNFKILKYAGILKLFTPTAKQIMKTEIAPPQRSSALTEFKAEWKGKLRDWWLTVKGIPKAVRDYVREVNIF</sequence>
<feature type="chain" id="PRO_5019776246" description="Vitellogenin domain-containing protein" evidence="1">
    <location>
        <begin position="20"/>
        <end position="1613"/>
    </location>
</feature>
<reference evidence="2 3" key="1">
    <citation type="journal article" date="2017" name="Gigascience">
        <title>Genome sequence of the small brown planthopper, Laodelphax striatellus.</title>
        <authorList>
            <person name="Zhu J."/>
            <person name="Jiang F."/>
            <person name="Wang X."/>
            <person name="Yang P."/>
            <person name="Bao Y."/>
            <person name="Zhao W."/>
            <person name="Wang W."/>
            <person name="Lu H."/>
            <person name="Wang Q."/>
            <person name="Cui N."/>
            <person name="Li J."/>
            <person name="Chen X."/>
            <person name="Luo L."/>
            <person name="Yu J."/>
            <person name="Kang L."/>
            <person name="Cui F."/>
        </authorList>
    </citation>
    <scope>NUCLEOTIDE SEQUENCE [LARGE SCALE GENOMIC DNA]</scope>
    <source>
        <strain evidence="2">Lst14</strain>
    </source>
</reference>
<dbReference type="EMBL" id="QKKF02003370">
    <property type="protein sequence ID" value="RZF47795.1"/>
    <property type="molecule type" value="Genomic_DNA"/>
</dbReference>
<proteinExistence type="predicted"/>
<keyword evidence="1" id="KW-0732">Signal</keyword>
<protein>
    <recommendedName>
        <fullName evidence="4">Vitellogenin domain-containing protein</fullName>
    </recommendedName>
</protein>
<dbReference type="OrthoDB" id="6639793at2759"/>
<dbReference type="InParanoid" id="A0A482XNQ9"/>
<accession>A0A482XNQ9</accession>
<organism evidence="2 3">
    <name type="scientific">Laodelphax striatellus</name>
    <name type="common">Small brown planthopper</name>
    <name type="synonym">Delphax striatella</name>
    <dbReference type="NCBI Taxonomy" id="195883"/>
    <lineage>
        <taxon>Eukaryota</taxon>
        <taxon>Metazoa</taxon>
        <taxon>Ecdysozoa</taxon>
        <taxon>Arthropoda</taxon>
        <taxon>Hexapoda</taxon>
        <taxon>Insecta</taxon>
        <taxon>Pterygota</taxon>
        <taxon>Neoptera</taxon>
        <taxon>Paraneoptera</taxon>
        <taxon>Hemiptera</taxon>
        <taxon>Auchenorrhyncha</taxon>
        <taxon>Fulgoroidea</taxon>
        <taxon>Delphacidae</taxon>
        <taxon>Criomorphinae</taxon>
        <taxon>Laodelphax</taxon>
    </lineage>
</organism>
<gene>
    <name evidence="2" type="ORF">LSTR_LSTR006059</name>
</gene>
<evidence type="ECO:0008006" key="4">
    <source>
        <dbReference type="Google" id="ProtNLM"/>
    </source>
</evidence>
<evidence type="ECO:0000256" key="1">
    <source>
        <dbReference type="SAM" id="SignalP"/>
    </source>
</evidence>
<evidence type="ECO:0000313" key="2">
    <source>
        <dbReference type="EMBL" id="RZF47795.1"/>
    </source>
</evidence>
<name>A0A482XNQ9_LAOST</name>
<dbReference type="Proteomes" id="UP000291343">
    <property type="component" value="Unassembled WGS sequence"/>
</dbReference>